<organism evidence="9 10">
    <name type="scientific">Phialocephala subalpina</name>
    <dbReference type="NCBI Taxonomy" id="576137"/>
    <lineage>
        <taxon>Eukaryota</taxon>
        <taxon>Fungi</taxon>
        <taxon>Dikarya</taxon>
        <taxon>Ascomycota</taxon>
        <taxon>Pezizomycotina</taxon>
        <taxon>Leotiomycetes</taxon>
        <taxon>Helotiales</taxon>
        <taxon>Mollisiaceae</taxon>
        <taxon>Phialocephala</taxon>
        <taxon>Phialocephala fortinii species complex</taxon>
    </lineage>
</organism>
<keyword evidence="7" id="KW-0732">Signal</keyword>
<evidence type="ECO:0000256" key="3">
    <source>
        <dbReference type="ARBA" id="ARBA00023008"/>
    </source>
</evidence>
<dbReference type="EMBL" id="FJOG01000056">
    <property type="protein sequence ID" value="CZR68545.1"/>
    <property type="molecule type" value="Genomic_DNA"/>
</dbReference>
<accession>A0A1L7XU52</accession>
<reference evidence="9 10" key="1">
    <citation type="submission" date="2016-03" db="EMBL/GenBank/DDBJ databases">
        <authorList>
            <person name="Ploux O."/>
        </authorList>
    </citation>
    <scope>NUCLEOTIDE SEQUENCE [LARGE SCALE GENOMIC DNA]</scope>
    <source>
        <strain evidence="9 10">UAMH 11012</strain>
    </source>
</reference>
<keyword evidence="10" id="KW-1185">Reference proteome</keyword>
<comment type="cofactor">
    <cofactor evidence="1">
        <name>Cu(2+)</name>
        <dbReference type="ChEBI" id="CHEBI:29036"/>
    </cofactor>
</comment>
<evidence type="ECO:0000313" key="10">
    <source>
        <dbReference type="Proteomes" id="UP000184330"/>
    </source>
</evidence>
<feature type="domain" description="Chitin-binding type-4" evidence="8">
    <location>
        <begin position="20"/>
        <end position="191"/>
    </location>
</feature>
<keyword evidence="5" id="KW-0325">Glycoprotein</keyword>
<evidence type="ECO:0000256" key="4">
    <source>
        <dbReference type="ARBA" id="ARBA00023157"/>
    </source>
</evidence>
<evidence type="ECO:0000256" key="6">
    <source>
        <dbReference type="ARBA" id="ARBA00034311"/>
    </source>
</evidence>
<dbReference type="PANTHER" id="PTHR36575">
    <property type="entry name" value="BINDING PROTEIN, PUTATIVE (AFU_ORTHOLOGUE AFUA_1G14430)-RELATED"/>
    <property type="match status" value="1"/>
</dbReference>
<evidence type="ECO:0000259" key="8">
    <source>
        <dbReference type="Pfam" id="PF03067"/>
    </source>
</evidence>
<dbReference type="InterPro" id="IPR052282">
    <property type="entry name" value="Starch-active_LPMO"/>
</dbReference>
<dbReference type="Pfam" id="PF03067">
    <property type="entry name" value="LPMO_10"/>
    <property type="match status" value="1"/>
</dbReference>
<dbReference type="Gene3D" id="2.70.50.70">
    <property type="match status" value="1"/>
</dbReference>
<keyword evidence="2" id="KW-0479">Metal-binding</keyword>
<name>A0A1L7XU52_9HELO</name>
<dbReference type="InterPro" id="IPR004302">
    <property type="entry name" value="Cellulose/chitin-bd_N"/>
</dbReference>
<gene>
    <name evidence="9" type="ORF">PAC_18444</name>
</gene>
<comment type="similarity">
    <text evidence="6">Belongs to the polysaccharide monooxygenase AA13 family.</text>
</comment>
<dbReference type="OrthoDB" id="120613at2759"/>
<keyword evidence="3" id="KW-0186">Copper</keyword>
<feature type="signal peptide" evidence="7">
    <location>
        <begin position="1"/>
        <end position="19"/>
    </location>
</feature>
<dbReference type="GO" id="GO:0046872">
    <property type="term" value="F:metal ion binding"/>
    <property type="evidence" value="ECO:0007669"/>
    <property type="project" value="UniProtKB-KW"/>
</dbReference>
<evidence type="ECO:0000256" key="5">
    <source>
        <dbReference type="ARBA" id="ARBA00023180"/>
    </source>
</evidence>
<keyword evidence="4" id="KW-1015">Disulfide bond</keyword>
<dbReference type="PANTHER" id="PTHR36575:SF2">
    <property type="entry name" value="CHITIN-BINDING TYPE-4 DOMAIN-CONTAINING PROTEIN-RELATED"/>
    <property type="match status" value="1"/>
</dbReference>
<dbReference type="Proteomes" id="UP000184330">
    <property type="component" value="Unassembled WGS sequence"/>
</dbReference>
<evidence type="ECO:0000313" key="9">
    <source>
        <dbReference type="EMBL" id="CZR68545.1"/>
    </source>
</evidence>
<proteinExistence type="inferred from homology"/>
<evidence type="ECO:0000256" key="2">
    <source>
        <dbReference type="ARBA" id="ARBA00022723"/>
    </source>
</evidence>
<evidence type="ECO:0000256" key="7">
    <source>
        <dbReference type="SAM" id="SignalP"/>
    </source>
</evidence>
<feature type="chain" id="PRO_5009875315" description="Chitin-binding type-4 domain-containing protein" evidence="7">
    <location>
        <begin position="20"/>
        <end position="207"/>
    </location>
</feature>
<dbReference type="AlphaFoldDB" id="A0A1L7XU52"/>
<evidence type="ECO:0000256" key="1">
    <source>
        <dbReference type="ARBA" id="ARBA00001973"/>
    </source>
</evidence>
<sequence>MHFSTLALSLLVAATEIAGHGLITKPVPRAPGAISLANCGPTVTNNIKGDETSHVEGLPEAAINDKAFKAAECNLWLCRGLALEDSAKSSVVAYTPGQKVSMSVKITIKHHGTANVSVVNTKTNKIIGEPLLYWDKYADERLTTMPANNTQFDFTIPTTLGSQCATAGDCVIQWWWYGTAAKQTYESCIDFTVGGMTMPMKEKRFEA</sequence>
<protein>
    <recommendedName>
        <fullName evidence="8">Chitin-binding type-4 domain-containing protein</fullName>
    </recommendedName>
</protein>